<evidence type="ECO:0000256" key="7">
    <source>
        <dbReference type="ARBA" id="ARBA00023235"/>
    </source>
</evidence>
<accession>A0ABW4J5K6</accession>
<evidence type="ECO:0000313" key="11">
    <source>
        <dbReference type="EMBL" id="MFD1671235.1"/>
    </source>
</evidence>
<organism evidence="11 12">
    <name type="scientific">Agrilactobacillus yilanensis</name>
    <dbReference type="NCBI Taxonomy" id="2485997"/>
    <lineage>
        <taxon>Bacteria</taxon>
        <taxon>Bacillati</taxon>
        <taxon>Bacillota</taxon>
        <taxon>Bacilli</taxon>
        <taxon>Lactobacillales</taxon>
        <taxon>Lactobacillaceae</taxon>
        <taxon>Agrilactobacillus</taxon>
    </lineage>
</organism>
<dbReference type="Gene3D" id="2.60.120.10">
    <property type="entry name" value="Jelly Rolls"/>
    <property type="match status" value="2"/>
</dbReference>
<dbReference type="NCBIfam" id="TIGR00218">
    <property type="entry name" value="manA"/>
    <property type="match status" value="1"/>
</dbReference>
<dbReference type="InterPro" id="IPR001250">
    <property type="entry name" value="Man6P_Isoase-1"/>
</dbReference>
<dbReference type="InterPro" id="IPR049071">
    <property type="entry name" value="MPI_cupin_dom"/>
</dbReference>
<dbReference type="PANTHER" id="PTHR42742:SF3">
    <property type="entry name" value="FRUCTOKINASE"/>
    <property type="match status" value="1"/>
</dbReference>
<evidence type="ECO:0000256" key="6">
    <source>
        <dbReference type="ARBA" id="ARBA00022833"/>
    </source>
</evidence>
<evidence type="ECO:0000256" key="3">
    <source>
        <dbReference type="ARBA" id="ARBA00010772"/>
    </source>
</evidence>
<dbReference type="InterPro" id="IPR011051">
    <property type="entry name" value="RmlC_Cupin_sf"/>
</dbReference>
<feature type="domain" description="Phosphomannose isomerase type I catalytic" evidence="9">
    <location>
        <begin position="6"/>
        <end position="103"/>
    </location>
</feature>
<name>A0ABW4J5K6_9LACO</name>
<dbReference type="Pfam" id="PF20511">
    <property type="entry name" value="PMI_typeI_cat"/>
    <property type="match status" value="1"/>
</dbReference>
<evidence type="ECO:0000256" key="5">
    <source>
        <dbReference type="ARBA" id="ARBA00022723"/>
    </source>
</evidence>
<dbReference type="GO" id="GO:0004476">
    <property type="term" value="F:mannose-6-phosphate isomerase activity"/>
    <property type="evidence" value="ECO:0007669"/>
    <property type="project" value="UniProtKB-EC"/>
</dbReference>
<dbReference type="RefSeq" id="WP_125713594.1">
    <property type="nucleotide sequence ID" value="NZ_JBHTOP010000006.1"/>
</dbReference>
<comment type="similarity">
    <text evidence="3 8">Belongs to the mannose-6-phosphate isomerase type 1 family.</text>
</comment>
<dbReference type="PIRSF" id="PIRSF036894">
    <property type="entry name" value="PMI_Firm_short"/>
    <property type="match status" value="1"/>
</dbReference>
<dbReference type="EC" id="5.3.1.8" evidence="4 8"/>
<keyword evidence="7 8" id="KW-0413">Isomerase</keyword>
<proteinExistence type="inferred from homology"/>
<evidence type="ECO:0000259" key="10">
    <source>
        <dbReference type="Pfam" id="PF21621"/>
    </source>
</evidence>
<dbReference type="Proteomes" id="UP001597267">
    <property type="component" value="Unassembled WGS sequence"/>
</dbReference>
<dbReference type="InterPro" id="IPR051804">
    <property type="entry name" value="Carb_Metab_Reg_Kinase/Isom"/>
</dbReference>
<dbReference type="PANTHER" id="PTHR42742">
    <property type="entry name" value="TRANSCRIPTIONAL REPRESSOR MPRA"/>
    <property type="match status" value="1"/>
</dbReference>
<keyword evidence="12" id="KW-1185">Reference proteome</keyword>
<evidence type="ECO:0000256" key="2">
    <source>
        <dbReference type="ARBA" id="ARBA00001947"/>
    </source>
</evidence>
<feature type="domain" description="Mannose-6-phosphate isomerase cupin" evidence="10">
    <location>
        <begin position="245"/>
        <end position="316"/>
    </location>
</feature>
<gene>
    <name evidence="11" type="primary">manA</name>
    <name evidence="11" type="ORF">ACFQ5M_03920</name>
</gene>
<dbReference type="SUPFAM" id="SSF51182">
    <property type="entry name" value="RmlC-like cupins"/>
    <property type="match status" value="1"/>
</dbReference>
<dbReference type="InterPro" id="IPR014710">
    <property type="entry name" value="RmlC-like_jellyroll"/>
</dbReference>
<keyword evidence="6 8" id="KW-0862">Zinc</keyword>
<dbReference type="CDD" id="cd07010">
    <property type="entry name" value="cupin_PMI_type_I_N_bac"/>
    <property type="match status" value="1"/>
</dbReference>
<sequence length="320" mass="35547">MDEVLFLNPVFKEKIWGGQELKKFDYDLPKGDIGECWAISGHAHGTNTVANGTFVGQTVAQLWATQRSLFDDMPGDRFPLLTKILDAEASLSVQVHPGDAYAAEHANDLGKTECWYIIDAKPGAYLIFGHHAKTKAEFETMVQNGQWDALLRKQSVKKGDFVYVPSGTVHALNAGIIALESQQSSDTTYRLYDYDRVDATTGKKRELHLQDAYNVTQIPFAPVAANTTTQKAGASTLITLVSEPVSEYFNVYHWLIKDKVDFNKQYPFTLVSVLDGQGTLTIDQQTYPLHKGQHFILTAYAKHWTLDGDLDCIASVPGKA</sequence>
<reference evidence="12" key="1">
    <citation type="journal article" date="2019" name="Int. J. Syst. Evol. Microbiol.">
        <title>The Global Catalogue of Microorganisms (GCM) 10K type strain sequencing project: providing services to taxonomists for standard genome sequencing and annotation.</title>
        <authorList>
            <consortium name="The Broad Institute Genomics Platform"/>
            <consortium name="The Broad Institute Genome Sequencing Center for Infectious Disease"/>
            <person name="Wu L."/>
            <person name="Ma J."/>
        </authorList>
    </citation>
    <scope>NUCLEOTIDE SEQUENCE [LARGE SCALE GENOMIC DNA]</scope>
    <source>
        <strain evidence="12">CCM 8896</strain>
    </source>
</reference>
<dbReference type="Pfam" id="PF21621">
    <property type="entry name" value="MPI_cupin_dom"/>
    <property type="match status" value="1"/>
</dbReference>
<comment type="caution">
    <text evidence="11">The sequence shown here is derived from an EMBL/GenBank/DDBJ whole genome shotgun (WGS) entry which is preliminary data.</text>
</comment>
<evidence type="ECO:0000313" key="12">
    <source>
        <dbReference type="Proteomes" id="UP001597267"/>
    </source>
</evidence>
<dbReference type="EMBL" id="JBHTOP010000006">
    <property type="protein sequence ID" value="MFD1671235.1"/>
    <property type="molecule type" value="Genomic_DNA"/>
</dbReference>
<evidence type="ECO:0000256" key="1">
    <source>
        <dbReference type="ARBA" id="ARBA00000757"/>
    </source>
</evidence>
<evidence type="ECO:0000259" key="9">
    <source>
        <dbReference type="Pfam" id="PF20511"/>
    </source>
</evidence>
<keyword evidence="5 8" id="KW-0479">Metal-binding</keyword>
<evidence type="ECO:0000256" key="8">
    <source>
        <dbReference type="PIRNR" id="PIRNR036894"/>
    </source>
</evidence>
<protein>
    <recommendedName>
        <fullName evidence="4 8">Mannose-6-phosphate isomerase</fullName>
        <ecNumber evidence="4 8">5.3.1.8</ecNumber>
    </recommendedName>
</protein>
<evidence type="ECO:0000256" key="4">
    <source>
        <dbReference type="ARBA" id="ARBA00011956"/>
    </source>
</evidence>
<comment type="catalytic activity">
    <reaction evidence="1 8">
        <text>D-mannose 6-phosphate = D-fructose 6-phosphate</text>
        <dbReference type="Rhea" id="RHEA:12356"/>
        <dbReference type="ChEBI" id="CHEBI:58735"/>
        <dbReference type="ChEBI" id="CHEBI:61527"/>
        <dbReference type="EC" id="5.3.1.8"/>
    </reaction>
</comment>
<dbReference type="InterPro" id="IPR014628">
    <property type="entry name" value="Man6P_isomerase_Firm_short"/>
</dbReference>
<comment type="cofactor">
    <cofactor evidence="2 8">
        <name>Zn(2+)</name>
        <dbReference type="ChEBI" id="CHEBI:29105"/>
    </cofactor>
</comment>
<dbReference type="InterPro" id="IPR046457">
    <property type="entry name" value="PMI_typeI_cat"/>
</dbReference>